<gene>
    <name evidence="2" type="ORF">MPIPNATIZW_LOCUS10653</name>
</gene>
<keyword evidence="3" id="KW-1185">Reference proteome</keyword>
<evidence type="ECO:0000313" key="3">
    <source>
        <dbReference type="Proteomes" id="UP001314169"/>
    </source>
</evidence>
<organism evidence="2 3">
    <name type="scientific">Pipistrellus nathusii</name>
    <name type="common">Nathusius' pipistrelle</name>
    <dbReference type="NCBI Taxonomy" id="59473"/>
    <lineage>
        <taxon>Eukaryota</taxon>
        <taxon>Metazoa</taxon>
        <taxon>Chordata</taxon>
        <taxon>Craniata</taxon>
        <taxon>Vertebrata</taxon>
        <taxon>Euteleostomi</taxon>
        <taxon>Mammalia</taxon>
        <taxon>Eutheria</taxon>
        <taxon>Laurasiatheria</taxon>
        <taxon>Chiroptera</taxon>
        <taxon>Yangochiroptera</taxon>
        <taxon>Vespertilionidae</taxon>
        <taxon>Pipistrellus</taxon>
    </lineage>
</organism>
<accession>A0ABP0A1L2</accession>
<sequence>MPRIGHEPHPWKPGWPTAEAWHPLIHHTVHSPPPSRSSNEPSKAWRSAHTPAGCSWDLWVSLPNPCLSSGVAPGARRDVGDDGTPLHPAVVHHPGRGDGGLACSLEEEDSAVGGSTWGLPENHMGREAGAGCCFSVWLPEGNKD</sequence>
<dbReference type="EMBL" id="OY882877">
    <property type="protein sequence ID" value="CAK6442347.1"/>
    <property type="molecule type" value="Genomic_DNA"/>
</dbReference>
<dbReference type="Proteomes" id="UP001314169">
    <property type="component" value="Chromosome 20"/>
</dbReference>
<name>A0ABP0A1L2_PIPNA</name>
<protein>
    <submittedName>
        <fullName evidence="2">Uncharacterized protein</fullName>
    </submittedName>
</protein>
<evidence type="ECO:0000313" key="2">
    <source>
        <dbReference type="EMBL" id="CAK6442347.1"/>
    </source>
</evidence>
<proteinExistence type="predicted"/>
<evidence type="ECO:0000256" key="1">
    <source>
        <dbReference type="SAM" id="MobiDB-lite"/>
    </source>
</evidence>
<feature type="region of interest" description="Disordered" evidence="1">
    <location>
        <begin position="76"/>
        <end position="101"/>
    </location>
</feature>
<reference evidence="2" key="1">
    <citation type="submission" date="2023-12" db="EMBL/GenBank/DDBJ databases">
        <authorList>
            <person name="Brown T."/>
        </authorList>
    </citation>
    <scope>NUCLEOTIDE SEQUENCE</scope>
</reference>
<feature type="region of interest" description="Disordered" evidence="1">
    <location>
        <begin position="26"/>
        <end position="49"/>
    </location>
</feature>